<evidence type="ECO:0000313" key="4">
    <source>
        <dbReference type="EnsemblPlants" id="AET00912"/>
    </source>
</evidence>
<dbReference type="PANTHER" id="PTHR31672:SF13">
    <property type="entry name" value="F-BOX PROTEIN CPR30-LIKE"/>
    <property type="match status" value="1"/>
</dbReference>
<evidence type="ECO:0000313" key="3">
    <source>
        <dbReference type="EMBL" id="RHN58113.1"/>
    </source>
</evidence>
<dbReference type="EMBL" id="CM001221">
    <property type="protein sequence ID" value="AET00912.1"/>
    <property type="molecule type" value="Genomic_DNA"/>
</dbReference>
<dbReference type="HOGENOM" id="CLU_027176_5_0_1"/>
<name>G7KEN7_MEDTR</name>
<dbReference type="OrthoDB" id="1555129at2759"/>
<evidence type="ECO:0000313" key="5">
    <source>
        <dbReference type="Proteomes" id="UP000002051"/>
    </source>
</evidence>
<dbReference type="NCBIfam" id="TIGR01640">
    <property type="entry name" value="F_box_assoc_1"/>
    <property type="match status" value="1"/>
</dbReference>
<dbReference type="InterPro" id="IPR036047">
    <property type="entry name" value="F-box-like_dom_sf"/>
</dbReference>
<gene>
    <name evidence="4" type="primary">11423039</name>
    <name evidence="2" type="ordered locus">MTR_5g097330</name>
    <name evidence="3" type="ORF">MtrunA17_Chr5g0447601</name>
</gene>
<dbReference type="EnsemblPlants" id="AET00912">
    <property type="protein sequence ID" value="AET00912"/>
    <property type="gene ID" value="MTR_5g097330"/>
</dbReference>
<dbReference type="AlphaFoldDB" id="G7KEN7"/>
<dbReference type="OMA" id="YVETTIF"/>
<dbReference type="Pfam" id="PF07734">
    <property type="entry name" value="FBA_1"/>
    <property type="match status" value="1"/>
</dbReference>
<dbReference type="InterPro" id="IPR050796">
    <property type="entry name" value="SCF_F-box_component"/>
</dbReference>
<dbReference type="Gramene" id="rna33722">
    <property type="protein sequence ID" value="RHN58113.1"/>
    <property type="gene ID" value="gene33722"/>
</dbReference>
<evidence type="ECO:0000313" key="2">
    <source>
        <dbReference type="EMBL" id="AET00912.1"/>
    </source>
</evidence>
<accession>G7KEN7</accession>
<feature type="domain" description="F-box associated beta-propeller type 1" evidence="1">
    <location>
        <begin position="135"/>
        <end position="373"/>
    </location>
</feature>
<dbReference type="PaxDb" id="3880-AET00912"/>
<sequence>MGELMVATKEKVSDHVYEDVALVILSKLPLKSLFRFGCVRKSWSLLFKNSYFMNMFRKNFLSKNPYCNDTSHFLQFREPHRFGHISRPMLYSLFGERFQNMVKLDWPNPFQKDEFHFLVRGCVNGILCIEDDGRDGGILCIEELQRIALWNTTTGEFKATPPSPFAFESPCWDPMICLHGFGYDQVKDDYKVIRYISFYPKTDEDSDETWKDGYHSSLWEIYCLKSNSWRKLDINMPTQAYGGMVQVYMDGVCHWWGECETSDEVYLVSFDLYSEVFVKTFIPLNMNDIDSRQVFRHLNVLNGSIGLILNYVESTTFHISILGEVGVKESWIKLFIVGPLTCVEHPIGVGKNGDIYLKKKDNKLVCFNLITQKIEELGVKGETGQSCQIIVYEESLLPIERINT</sequence>
<proteinExistence type="predicted"/>
<reference evidence="6" key="4">
    <citation type="journal article" date="2018" name="Nat. Plants">
        <title>Whole-genome landscape of Medicago truncatula symbiotic genes.</title>
        <authorList>
            <person name="Pecrix Y."/>
            <person name="Staton S.E."/>
            <person name="Sallet E."/>
            <person name="Lelandais-Briere C."/>
            <person name="Moreau S."/>
            <person name="Carrere S."/>
            <person name="Blein T."/>
            <person name="Jardinaud M.F."/>
            <person name="Latrasse D."/>
            <person name="Zouine M."/>
            <person name="Zahm M."/>
            <person name="Kreplak J."/>
            <person name="Mayjonade B."/>
            <person name="Satge C."/>
            <person name="Perez M."/>
            <person name="Cauet S."/>
            <person name="Marande W."/>
            <person name="Chantry-Darmon C."/>
            <person name="Lopez-Roques C."/>
            <person name="Bouchez O."/>
            <person name="Berard A."/>
            <person name="Debelle F."/>
            <person name="Munos S."/>
            <person name="Bendahmane A."/>
            <person name="Berges H."/>
            <person name="Niebel A."/>
            <person name="Buitink J."/>
            <person name="Frugier F."/>
            <person name="Benhamed M."/>
            <person name="Crespi M."/>
            <person name="Gouzy J."/>
            <person name="Gamas P."/>
        </authorList>
    </citation>
    <scope>NUCLEOTIDE SEQUENCE [LARGE SCALE GENOMIC DNA]</scope>
    <source>
        <strain evidence="6">cv. Jemalong A17</strain>
    </source>
</reference>
<dbReference type="SUPFAM" id="SSF50965">
    <property type="entry name" value="Galactose oxidase, central domain"/>
    <property type="match status" value="1"/>
</dbReference>
<dbReference type="InterPro" id="IPR006527">
    <property type="entry name" value="F-box-assoc_dom_typ1"/>
</dbReference>
<organism evidence="2 5">
    <name type="scientific">Medicago truncatula</name>
    <name type="common">Barrel medic</name>
    <name type="synonym">Medicago tribuloides</name>
    <dbReference type="NCBI Taxonomy" id="3880"/>
    <lineage>
        <taxon>Eukaryota</taxon>
        <taxon>Viridiplantae</taxon>
        <taxon>Streptophyta</taxon>
        <taxon>Embryophyta</taxon>
        <taxon>Tracheophyta</taxon>
        <taxon>Spermatophyta</taxon>
        <taxon>Magnoliopsida</taxon>
        <taxon>eudicotyledons</taxon>
        <taxon>Gunneridae</taxon>
        <taxon>Pentapetalae</taxon>
        <taxon>rosids</taxon>
        <taxon>fabids</taxon>
        <taxon>Fabales</taxon>
        <taxon>Fabaceae</taxon>
        <taxon>Papilionoideae</taxon>
        <taxon>50 kb inversion clade</taxon>
        <taxon>NPAAA clade</taxon>
        <taxon>Hologalegina</taxon>
        <taxon>IRL clade</taxon>
        <taxon>Trifolieae</taxon>
        <taxon>Medicago</taxon>
    </lineage>
</organism>
<reference evidence="4" key="3">
    <citation type="submission" date="2015-04" db="UniProtKB">
        <authorList>
            <consortium name="EnsemblPlants"/>
        </authorList>
    </citation>
    <scope>IDENTIFICATION</scope>
    <source>
        <strain evidence="4">cv. Jemalong A17</strain>
    </source>
</reference>
<dbReference type="EMBL" id="PSQE01000005">
    <property type="protein sequence ID" value="RHN58113.1"/>
    <property type="molecule type" value="Genomic_DNA"/>
</dbReference>
<dbReference type="InterPro" id="IPR017451">
    <property type="entry name" value="F-box-assoc_interact_dom"/>
</dbReference>
<reference evidence="2 5" key="1">
    <citation type="journal article" date="2011" name="Nature">
        <title>The Medicago genome provides insight into the evolution of rhizobial symbioses.</title>
        <authorList>
            <person name="Young N.D."/>
            <person name="Debelle F."/>
            <person name="Oldroyd G.E."/>
            <person name="Geurts R."/>
            <person name="Cannon S.B."/>
            <person name="Udvardi M.K."/>
            <person name="Benedito V.A."/>
            <person name="Mayer K.F."/>
            <person name="Gouzy J."/>
            <person name="Schoof H."/>
            <person name="Van de Peer Y."/>
            <person name="Proost S."/>
            <person name="Cook D.R."/>
            <person name="Meyers B.C."/>
            <person name="Spannagl M."/>
            <person name="Cheung F."/>
            <person name="De Mita S."/>
            <person name="Krishnakumar V."/>
            <person name="Gundlach H."/>
            <person name="Zhou S."/>
            <person name="Mudge J."/>
            <person name="Bharti A.K."/>
            <person name="Murray J.D."/>
            <person name="Naoumkina M.A."/>
            <person name="Rosen B."/>
            <person name="Silverstein K.A."/>
            <person name="Tang H."/>
            <person name="Rombauts S."/>
            <person name="Zhao P.X."/>
            <person name="Zhou P."/>
            <person name="Barbe V."/>
            <person name="Bardou P."/>
            <person name="Bechner M."/>
            <person name="Bellec A."/>
            <person name="Berger A."/>
            <person name="Berges H."/>
            <person name="Bidwell S."/>
            <person name="Bisseling T."/>
            <person name="Choisne N."/>
            <person name="Couloux A."/>
            <person name="Denny R."/>
            <person name="Deshpande S."/>
            <person name="Dai X."/>
            <person name="Doyle J.J."/>
            <person name="Dudez A.M."/>
            <person name="Farmer A.D."/>
            <person name="Fouteau S."/>
            <person name="Franken C."/>
            <person name="Gibelin C."/>
            <person name="Gish J."/>
            <person name="Goldstein S."/>
            <person name="Gonzalez A.J."/>
            <person name="Green P.J."/>
            <person name="Hallab A."/>
            <person name="Hartog M."/>
            <person name="Hua A."/>
            <person name="Humphray S.J."/>
            <person name="Jeong D.H."/>
            <person name="Jing Y."/>
            <person name="Jocker A."/>
            <person name="Kenton S.M."/>
            <person name="Kim D.J."/>
            <person name="Klee K."/>
            <person name="Lai H."/>
            <person name="Lang C."/>
            <person name="Lin S."/>
            <person name="Macmil S.L."/>
            <person name="Magdelenat G."/>
            <person name="Matthews L."/>
            <person name="McCorrison J."/>
            <person name="Monaghan E.L."/>
            <person name="Mun J.H."/>
            <person name="Najar F.Z."/>
            <person name="Nicholson C."/>
            <person name="Noirot C."/>
            <person name="O'Bleness M."/>
            <person name="Paule C.R."/>
            <person name="Poulain J."/>
            <person name="Prion F."/>
            <person name="Qin B."/>
            <person name="Qu C."/>
            <person name="Retzel E.F."/>
            <person name="Riddle C."/>
            <person name="Sallet E."/>
            <person name="Samain S."/>
            <person name="Samson N."/>
            <person name="Sanders I."/>
            <person name="Saurat O."/>
            <person name="Scarpelli C."/>
            <person name="Schiex T."/>
            <person name="Segurens B."/>
            <person name="Severin A.J."/>
            <person name="Sherrier D.J."/>
            <person name="Shi R."/>
            <person name="Sims S."/>
            <person name="Singer S.R."/>
            <person name="Sinharoy S."/>
            <person name="Sterck L."/>
            <person name="Viollet A."/>
            <person name="Wang B.B."/>
            <person name="Wang K."/>
            <person name="Wang M."/>
            <person name="Wang X."/>
            <person name="Warfsmann J."/>
            <person name="Weissenbach J."/>
            <person name="White D.D."/>
            <person name="White J.D."/>
            <person name="Wiley G.B."/>
            <person name="Wincker P."/>
            <person name="Xing Y."/>
            <person name="Yang L."/>
            <person name="Yao Z."/>
            <person name="Ying F."/>
            <person name="Zhai J."/>
            <person name="Zhou L."/>
            <person name="Zuber A."/>
            <person name="Denarie J."/>
            <person name="Dixon R.A."/>
            <person name="May G.D."/>
            <person name="Schwartz D.C."/>
            <person name="Rogers J."/>
            <person name="Quetier F."/>
            <person name="Town C.D."/>
            <person name="Roe B.A."/>
        </authorList>
    </citation>
    <scope>NUCLEOTIDE SEQUENCE [LARGE SCALE GENOMIC DNA]</scope>
    <source>
        <strain evidence="2">A17</strain>
        <strain evidence="4 5">cv. Jemalong A17</strain>
    </source>
</reference>
<dbReference type="SUPFAM" id="SSF81383">
    <property type="entry name" value="F-box domain"/>
    <property type="match status" value="1"/>
</dbReference>
<dbReference type="KEGG" id="mtr:11423039"/>
<protein>
    <submittedName>
        <fullName evidence="2">F-box protein interaction domain protein</fullName>
    </submittedName>
    <submittedName>
        <fullName evidence="3">Putative F-box domain, galactose oxidase/kelch, beta-propeller, F-box associated interaction</fullName>
    </submittedName>
</protein>
<dbReference type="STRING" id="3880.G7KEN7"/>
<evidence type="ECO:0000313" key="6">
    <source>
        <dbReference type="Proteomes" id="UP000265566"/>
    </source>
</evidence>
<keyword evidence="5" id="KW-1185">Reference proteome</keyword>
<evidence type="ECO:0000259" key="1">
    <source>
        <dbReference type="Pfam" id="PF07734"/>
    </source>
</evidence>
<reference evidence="3" key="5">
    <citation type="journal article" date="2018" name="Nat. Plants">
        <title>Whole-genome landscape of Medicago truncatula symbiotic genes.</title>
        <authorList>
            <person name="Pecrix Y."/>
            <person name="Gamas P."/>
            <person name="Carrere S."/>
        </authorList>
    </citation>
    <scope>NUCLEOTIDE SEQUENCE</scope>
    <source>
        <tissue evidence="3">Leaves</tissue>
    </source>
</reference>
<dbReference type="Proteomes" id="UP000002051">
    <property type="component" value="Chromosome 5"/>
</dbReference>
<dbReference type="Proteomes" id="UP000265566">
    <property type="component" value="Chromosome 5"/>
</dbReference>
<reference evidence="2 5" key="2">
    <citation type="journal article" date="2014" name="BMC Genomics">
        <title>An improved genome release (version Mt4.0) for the model legume Medicago truncatula.</title>
        <authorList>
            <person name="Tang H."/>
            <person name="Krishnakumar V."/>
            <person name="Bidwell S."/>
            <person name="Rosen B."/>
            <person name="Chan A."/>
            <person name="Zhou S."/>
            <person name="Gentzbittel L."/>
            <person name="Childs K.L."/>
            <person name="Yandell M."/>
            <person name="Gundlach H."/>
            <person name="Mayer K.F."/>
            <person name="Schwartz D.C."/>
            <person name="Town C.D."/>
        </authorList>
    </citation>
    <scope>GENOME REANNOTATION</scope>
    <source>
        <strain evidence="4 5">cv. Jemalong A17</strain>
    </source>
</reference>
<dbReference type="InterPro" id="IPR011043">
    <property type="entry name" value="Gal_Oxase/kelch_b-propeller"/>
</dbReference>
<dbReference type="PANTHER" id="PTHR31672">
    <property type="entry name" value="BNACNNG10540D PROTEIN"/>
    <property type="match status" value="1"/>
</dbReference>